<sequence>MGYSTDTRGRLCCDSCGQSGGVRKRKCKYKVTADNQRSANRHVLHYCYPPALCQACYRKEGGINGVHGESCRDGAASSQAEYDRKQELLDAGKHMVVAAYGSWQDSVPEGMVGVHFASAKYSDHRHVLMPHDDYNNRDIDRRFSTLEDHYPNATEWKDHP</sequence>
<dbReference type="GeneID" id="28803392"/>
<evidence type="ECO:0000313" key="2">
    <source>
        <dbReference type="Proteomes" id="UP000203982"/>
    </source>
</evidence>
<dbReference type="Proteomes" id="UP000203982">
    <property type="component" value="Segment"/>
</dbReference>
<reference evidence="1 2" key="1">
    <citation type="submission" date="2016-03" db="EMBL/GenBank/DDBJ databases">
        <authorList>
            <person name="Montgomery M.T."/>
            <person name="Guerrero C.A."/>
            <person name="Mavrich T.N."/>
            <person name="Pope W.H."/>
            <person name="Garlena R.A."/>
            <person name="Russell D.A."/>
            <person name="Jacobs-Sera D."/>
            <person name="Hendrix R.W."/>
            <person name="Hatfull G.F."/>
        </authorList>
    </citation>
    <scope>NUCLEOTIDE SEQUENCE [LARGE SCALE GENOMIC DNA]</scope>
</reference>
<dbReference type="KEGG" id="vg:28803392"/>
<dbReference type="EMBL" id="KU998246">
    <property type="protein sequence ID" value="ANA86675.1"/>
    <property type="molecule type" value="Genomic_DNA"/>
</dbReference>
<accession>A0A160DFH2</accession>
<dbReference type="RefSeq" id="YP_009273213.1">
    <property type="nucleotide sequence ID" value="NC_030901.1"/>
</dbReference>
<gene>
    <name evidence="1" type="primary">178</name>
    <name evidence="1" type="ORF">PBI_CLUBL_178</name>
</gene>
<name>A0A160DFH2_9CAUD</name>
<protein>
    <submittedName>
        <fullName evidence="1">Uncharacterized protein</fullName>
    </submittedName>
</protein>
<keyword evidence="2" id="KW-1185">Reference proteome</keyword>
<evidence type="ECO:0000313" key="1">
    <source>
        <dbReference type="EMBL" id="ANA86675.1"/>
    </source>
</evidence>
<organism evidence="1 2">
    <name type="scientific">Gordonia phage ClubL</name>
    <dbReference type="NCBI Taxonomy" id="1838065"/>
    <lineage>
        <taxon>Viruses</taxon>
        <taxon>Duplodnaviria</taxon>
        <taxon>Heunggongvirae</taxon>
        <taxon>Uroviricota</taxon>
        <taxon>Caudoviricetes</taxon>
        <taxon>Smoothievirus</taxon>
        <taxon>Smoothievirus clubL</taxon>
    </lineage>
</organism>
<proteinExistence type="predicted"/>